<proteinExistence type="predicted"/>
<dbReference type="EMBL" id="CP036434">
    <property type="protein sequence ID" value="QDV07877.1"/>
    <property type="molecule type" value="Genomic_DNA"/>
</dbReference>
<accession>A0A518EUV3</accession>
<dbReference type="AlphaFoldDB" id="A0A518EUV3"/>
<feature type="compositionally biased region" description="Polar residues" evidence="1">
    <location>
        <begin position="81"/>
        <end position="92"/>
    </location>
</feature>
<keyword evidence="3" id="KW-1185">Reference proteome</keyword>
<protein>
    <submittedName>
        <fullName evidence="2">Uncharacterized protein</fullName>
    </submittedName>
</protein>
<dbReference type="Proteomes" id="UP000320390">
    <property type="component" value="Chromosome"/>
</dbReference>
<organism evidence="2 3">
    <name type="scientific">Saltatorellus ferox</name>
    <dbReference type="NCBI Taxonomy" id="2528018"/>
    <lineage>
        <taxon>Bacteria</taxon>
        <taxon>Pseudomonadati</taxon>
        <taxon>Planctomycetota</taxon>
        <taxon>Planctomycetia</taxon>
        <taxon>Planctomycetia incertae sedis</taxon>
        <taxon>Saltatorellus</taxon>
    </lineage>
</organism>
<feature type="region of interest" description="Disordered" evidence="1">
    <location>
        <begin position="78"/>
        <end position="97"/>
    </location>
</feature>
<name>A0A518EUV3_9BACT</name>
<evidence type="ECO:0000313" key="2">
    <source>
        <dbReference type="EMBL" id="QDV07877.1"/>
    </source>
</evidence>
<reference evidence="2 3" key="1">
    <citation type="submission" date="2019-02" db="EMBL/GenBank/DDBJ databases">
        <title>Deep-cultivation of Planctomycetes and their phenomic and genomic characterization uncovers novel biology.</title>
        <authorList>
            <person name="Wiegand S."/>
            <person name="Jogler M."/>
            <person name="Boedeker C."/>
            <person name="Pinto D."/>
            <person name="Vollmers J."/>
            <person name="Rivas-Marin E."/>
            <person name="Kohn T."/>
            <person name="Peeters S.H."/>
            <person name="Heuer A."/>
            <person name="Rast P."/>
            <person name="Oberbeckmann S."/>
            <person name="Bunk B."/>
            <person name="Jeske O."/>
            <person name="Meyerdierks A."/>
            <person name="Storesund J.E."/>
            <person name="Kallscheuer N."/>
            <person name="Luecker S."/>
            <person name="Lage O.M."/>
            <person name="Pohl T."/>
            <person name="Merkel B.J."/>
            <person name="Hornburger P."/>
            <person name="Mueller R.-W."/>
            <person name="Bruemmer F."/>
            <person name="Labrenz M."/>
            <person name="Spormann A.M."/>
            <person name="Op den Camp H."/>
            <person name="Overmann J."/>
            <person name="Amann R."/>
            <person name="Jetten M.S.M."/>
            <person name="Mascher T."/>
            <person name="Medema M.H."/>
            <person name="Devos D.P."/>
            <person name="Kaster A.-K."/>
            <person name="Ovreas L."/>
            <person name="Rohde M."/>
            <person name="Galperin M.Y."/>
            <person name="Jogler C."/>
        </authorList>
    </citation>
    <scope>NUCLEOTIDE SEQUENCE [LARGE SCALE GENOMIC DNA]</scope>
    <source>
        <strain evidence="2 3">Poly30</strain>
    </source>
</reference>
<evidence type="ECO:0000256" key="1">
    <source>
        <dbReference type="SAM" id="MobiDB-lite"/>
    </source>
</evidence>
<gene>
    <name evidence="2" type="ORF">Poly30_34110</name>
</gene>
<evidence type="ECO:0000313" key="3">
    <source>
        <dbReference type="Proteomes" id="UP000320390"/>
    </source>
</evidence>
<feature type="region of interest" description="Disordered" evidence="1">
    <location>
        <begin position="160"/>
        <end position="179"/>
    </location>
</feature>
<sequence>MGALCLGLSLLCAAPLLQEKEAPKPWMEMPDDPIGRLWASVGEDTLPWVPTGLPAAVPVGVPDDEADFPWKEWARALDQLTPRSPGTESEPGQATRREASAALIRFALEDRRAEDAFRWLRGLGADDPEALAGLLPTLFPGVPTDTELLPGGRIPPLKSGAVLRPQLPPEPHAPEGRGLSRRATCRGLVIGGATLDLVLKLDGSGVVAEFTHRDGPEVTFVVQLPSPAGKRLKSLYVDWDLQPLPEGADEASFDWAATPIQVTIQPQPTGEDSPGYAESYSLFARLDFLEGSIPTAPKAALPTALSEAGLDLILGAAERDPGLASQPWGAIADAWQTAAGVPVRAIYSSTQPVSGYLLGTAVHFHSASDPKLLRRQITGAIEDRRRRAHLRYR</sequence>
<dbReference type="RefSeq" id="WP_145199543.1">
    <property type="nucleotide sequence ID" value="NZ_CP036434.1"/>
</dbReference>